<dbReference type="InterPro" id="IPR001279">
    <property type="entry name" value="Metallo-B-lactamas"/>
</dbReference>
<proteinExistence type="predicted"/>
<accession>A0ABN8EH57</accession>
<dbReference type="SUPFAM" id="SSF56281">
    <property type="entry name" value="Metallo-hydrolase/oxidoreductase"/>
    <property type="match status" value="1"/>
</dbReference>
<evidence type="ECO:0000259" key="1">
    <source>
        <dbReference type="SMART" id="SM00849"/>
    </source>
</evidence>
<dbReference type="InterPro" id="IPR052195">
    <property type="entry name" value="Bact_Alkyl/Aryl-Sulfatase"/>
</dbReference>
<dbReference type="Pfam" id="PF14863">
    <property type="entry name" value="Alkyl_sulf_dimr"/>
    <property type="match status" value="1"/>
</dbReference>
<evidence type="ECO:0000313" key="2">
    <source>
        <dbReference type="EMBL" id="CAH0990672.1"/>
    </source>
</evidence>
<dbReference type="PANTHER" id="PTHR43223:SF2">
    <property type="entry name" value="METALLO-BETA-LACTAMASE DOMAIN-CONTAINING PROTEIN"/>
    <property type="match status" value="1"/>
</dbReference>
<dbReference type="EMBL" id="CAKLPX010000001">
    <property type="protein sequence ID" value="CAH0990672.1"/>
    <property type="molecule type" value="Genomic_DNA"/>
</dbReference>
<reference evidence="2" key="1">
    <citation type="submission" date="2021-12" db="EMBL/GenBank/DDBJ databases">
        <authorList>
            <person name="Rodrigo-Torres L."/>
            <person name="Arahal R. D."/>
            <person name="Lucena T."/>
        </authorList>
    </citation>
    <scope>NUCLEOTIDE SEQUENCE</scope>
    <source>
        <strain evidence="2">CECT 8267</strain>
    </source>
</reference>
<protein>
    <recommendedName>
        <fullName evidence="1">Metallo-beta-lactamase domain-containing protein</fullName>
    </recommendedName>
</protein>
<dbReference type="Proteomes" id="UP000838100">
    <property type="component" value="Unassembled WGS sequence"/>
</dbReference>
<dbReference type="InterPro" id="IPR029228">
    <property type="entry name" value="Alkyl_sulf_dimr"/>
</dbReference>
<dbReference type="InterPro" id="IPR036866">
    <property type="entry name" value="RibonucZ/Hydroxyglut_hydro"/>
</dbReference>
<keyword evidence="3" id="KW-1185">Reference proteome</keyword>
<dbReference type="Gene3D" id="3.60.15.30">
    <property type="entry name" value="Metallo-beta-lactamase domain"/>
    <property type="match status" value="1"/>
</dbReference>
<dbReference type="InterPro" id="IPR038536">
    <property type="entry name" value="Alkyl/aryl-sulf_dimr_sf"/>
</dbReference>
<comment type="caution">
    <text evidence="2">The sequence shown here is derived from an EMBL/GenBank/DDBJ whole genome shotgun (WGS) entry which is preliminary data.</text>
</comment>
<dbReference type="Gene3D" id="1.25.40.880">
    <property type="entry name" value="Alkyl sulfatase, dimerisation domain"/>
    <property type="match status" value="1"/>
</dbReference>
<feature type="domain" description="Metallo-beta-lactamase" evidence="1">
    <location>
        <begin position="94"/>
        <end position="295"/>
    </location>
</feature>
<sequence>MKADIQFSKTPLSKHISHVTGPREISDLLYSGVKVVFTKAWLAAALMATVSVAMAGEHAVEKSGRADPSLHLRQGSTQTEAQKVNEVIYKATGFGNTFMVVTEQGNVIIDTSLESMAPHHKKLLTTVSDGPIHSIIITHGHGDHIGGVELWREPKTQVIAQENMVEFLHYQHRLSAMFDQRNQAQFGFELNAKQAHPSTVDNFGANILPNTLFDKDYTFSLGEQQFQILHTPAETYDALTVWMPQHKAAFVGDLYYRSFPNMYTLRGTKPRWALDYVDSLNRVLALKPELLLPSHGEPIKGWDNISATLTQYRDAIQYVHDQTVIGMNQGKDVYSLMREIKLPKKLDVGEGYGWISWSVRGIYEGYVGWFDANPVSMYAESPESVYPDLVAMAGGGDKVIEKALPLLEQGKPVKALLLAEAALSSEPHNRSALELRLAALQQLRKESGNLNETGWLNFGIGQTQRKLEQ</sequence>
<dbReference type="SMART" id="SM00849">
    <property type="entry name" value="Lactamase_B"/>
    <property type="match status" value="1"/>
</dbReference>
<organism evidence="2 3">
    <name type="scientific">Sinobacterium norvegicum</name>
    <dbReference type="NCBI Taxonomy" id="1641715"/>
    <lineage>
        <taxon>Bacteria</taxon>
        <taxon>Pseudomonadati</taxon>
        <taxon>Pseudomonadota</taxon>
        <taxon>Gammaproteobacteria</taxon>
        <taxon>Cellvibrionales</taxon>
        <taxon>Spongiibacteraceae</taxon>
        <taxon>Sinobacterium</taxon>
    </lineage>
</organism>
<dbReference type="PANTHER" id="PTHR43223">
    <property type="entry name" value="ALKYL/ARYL-SULFATASE"/>
    <property type="match status" value="1"/>
</dbReference>
<gene>
    <name evidence="2" type="ORF">SIN8267_00766</name>
</gene>
<dbReference type="Pfam" id="PF00753">
    <property type="entry name" value="Lactamase_B"/>
    <property type="match status" value="1"/>
</dbReference>
<evidence type="ECO:0000313" key="3">
    <source>
        <dbReference type="Proteomes" id="UP000838100"/>
    </source>
</evidence>
<name>A0ABN8EH57_9GAMM</name>